<keyword evidence="2" id="KW-1133">Transmembrane helix</keyword>
<dbReference type="AlphaFoldDB" id="A0A397SE45"/>
<dbReference type="Proteomes" id="UP000265703">
    <property type="component" value="Unassembled WGS sequence"/>
</dbReference>
<feature type="region of interest" description="Disordered" evidence="1">
    <location>
        <begin position="192"/>
        <end position="225"/>
    </location>
</feature>
<keyword evidence="4" id="KW-1185">Reference proteome</keyword>
<proteinExistence type="predicted"/>
<evidence type="ECO:0000313" key="4">
    <source>
        <dbReference type="Proteomes" id="UP000265703"/>
    </source>
</evidence>
<feature type="transmembrane region" description="Helical" evidence="2">
    <location>
        <begin position="331"/>
        <end position="349"/>
    </location>
</feature>
<name>A0A397SE45_9GLOM</name>
<dbReference type="InterPro" id="IPR027417">
    <property type="entry name" value="P-loop_NTPase"/>
</dbReference>
<gene>
    <name evidence="3" type="ORF">C1645_838286</name>
</gene>
<feature type="compositionally biased region" description="Acidic residues" evidence="1">
    <location>
        <begin position="196"/>
        <end position="216"/>
    </location>
</feature>
<reference evidence="3 4" key="1">
    <citation type="submission" date="2018-06" db="EMBL/GenBank/DDBJ databases">
        <title>Comparative genomics reveals the genomic features of Rhizophagus irregularis, R. cerebriforme, R. diaphanum and Gigaspora rosea, and their symbiotic lifestyle signature.</title>
        <authorList>
            <person name="Morin E."/>
            <person name="San Clemente H."/>
            <person name="Chen E.C.H."/>
            <person name="De La Providencia I."/>
            <person name="Hainaut M."/>
            <person name="Kuo A."/>
            <person name="Kohler A."/>
            <person name="Murat C."/>
            <person name="Tang N."/>
            <person name="Roy S."/>
            <person name="Loubradou J."/>
            <person name="Henrissat B."/>
            <person name="Grigoriev I.V."/>
            <person name="Corradi N."/>
            <person name="Roux C."/>
            <person name="Martin F.M."/>
        </authorList>
    </citation>
    <scope>NUCLEOTIDE SEQUENCE [LARGE SCALE GENOMIC DNA]</scope>
    <source>
        <strain evidence="3 4">DAOM 227022</strain>
    </source>
</reference>
<dbReference type="EMBL" id="QKYT01000921">
    <property type="protein sequence ID" value="RIA80674.1"/>
    <property type="molecule type" value="Genomic_DNA"/>
</dbReference>
<evidence type="ECO:0000313" key="3">
    <source>
        <dbReference type="EMBL" id="RIA80674.1"/>
    </source>
</evidence>
<dbReference type="Gene3D" id="3.40.50.300">
    <property type="entry name" value="P-loop containing nucleotide triphosphate hydrolases"/>
    <property type="match status" value="1"/>
</dbReference>
<accession>A0A397SE45</accession>
<comment type="caution">
    <text evidence="3">The sequence shown here is derived from an EMBL/GenBank/DDBJ whole genome shotgun (WGS) entry which is preliminary data.</text>
</comment>
<evidence type="ECO:0000256" key="2">
    <source>
        <dbReference type="SAM" id="Phobius"/>
    </source>
</evidence>
<evidence type="ECO:0000256" key="1">
    <source>
        <dbReference type="SAM" id="MobiDB-lite"/>
    </source>
</evidence>
<protein>
    <submittedName>
        <fullName evidence="3">Uncharacterized protein</fullName>
    </submittedName>
</protein>
<dbReference type="SUPFAM" id="SSF52540">
    <property type="entry name" value="P-loop containing nucleoside triphosphate hydrolases"/>
    <property type="match status" value="1"/>
</dbReference>
<keyword evidence="2" id="KW-0812">Transmembrane</keyword>
<dbReference type="OrthoDB" id="2446464at2759"/>
<feature type="transmembrane region" description="Helical" evidence="2">
    <location>
        <begin position="304"/>
        <end position="325"/>
    </location>
</feature>
<organism evidence="3 4">
    <name type="scientific">Glomus cerebriforme</name>
    <dbReference type="NCBI Taxonomy" id="658196"/>
    <lineage>
        <taxon>Eukaryota</taxon>
        <taxon>Fungi</taxon>
        <taxon>Fungi incertae sedis</taxon>
        <taxon>Mucoromycota</taxon>
        <taxon>Glomeromycotina</taxon>
        <taxon>Glomeromycetes</taxon>
        <taxon>Glomerales</taxon>
        <taxon>Glomeraceae</taxon>
        <taxon>Glomus</taxon>
    </lineage>
</organism>
<keyword evidence="2" id="KW-0472">Membrane</keyword>
<sequence>MQNFTKRINKTASDKLSEVIAEANNFIIDIKLYGDEPNYFDIAAIYEIKFPPSLWSSLTEKQQELAKKKGHSELKLKEEVQNYKFDNNALFYGAPRTGKSVMAEKLAYEADKYPLVVIQGSTLTPKKADNDIGATLLIKFIYTINEADQICTTHLLPPKDASSQLTFLKECMGSDKFMEYSKDAGIDTHKFIEANPEAEYEPEEEKDELPEEDDNNQEPKDKKLKIKLKDSSQLASFQGKFINPRDPKLEEVIKESSLTAANHISKTLDTRLNQIDETITKIEDEIVSANSAFSANLNNAVEQITSLLSAIGIIGLVCGACAAPFTGGATLAAACAACGGAGLVAGHFLDRQEKKDKMKKEKLALKGKSLEEAKKDNEQARGEEKKLREDLEKQNEENEKLGKELEQARNKLNSPSLSDEERGQ</sequence>
<feature type="compositionally biased region" description="Basic and acidic residues" evidence="1">
    <location>
        <begin position="363"/>
        <end position="409"/>
    </location>
</feature>
<feature type="region of interest" description="Disordered" evidence="1">
    <location>
        <begin position="363"/>
        <end position="424"/>
    </location>
</feature>